<dbReference type="Gene3D" id="1.10.10.2910">
    <property type="match status" value="1"/>
</dbReference>
<sequence>MLTKEDLYTIEELAKEKRRVLELGMGPLGDNLFKVIRTLGIQLIQIPFLNEGEESDNPLAALYLSSKEDDGYSICYIGLNTTDFWDKQIFALAHELYHHFESSDPFVLCRGLDHSSDIRELKANRFAAEFLLPTEKLVHEVKEKNKGNQDLKGWTTNALLRLIAEIHCDYRLPFKAIVRRLQEVGAISKTVLEDLLKIDARDHEGIYYALGSNINSKAFQQLNTKTNLFGVEGENLGKLIENYEEGKVSLSELSDDLNLFGKSLEDYKLMEEADLDDDDDLALLFKEEED</sequence>
<protein>
    <submittedName>
        <fullName evidence="2">ImmA/IrrE family metallo-endopeptidase</fullName>
    </submittedName>
</protein>
<dbReference type="AlphaFoldDB" id="A0A3Q9I5R3"/>
<dbReference type="InterPro" id="IPR052345">
    <property type="entry name" value="Rad_response_metalloprotease"/>
</dbReference>
<feature type="domain" description="IrrE N-terminal-like" evidence="1">
    <location>
        <begin position="76"/>
        <end position="181"/>
    </location>
</feature>
<dbReference type="OrthoDB" id="9816277at2"/>
<accession>A0A3Q9I5R3</accession>
<dbReference type="PANTHER" id="PTHR43236:SF1">
    <property type="entry name" value="BLL7220 PROTEIN"/>
    <property type="match status" value="1"/>
</dbReference>
<keyword evidence="3" id="KW-1185">Reference proteome</keyword>
<gene>
    <name evidence="2" type="ORF">EI981_01170</name>
</gene>
<name>A0A3Q9I5R3_9BACL</name>
<dbReference type="Pfam" id="PF06114">
    <property type="entry name" value="Peptidase_M78"/>
    <property type="match status" value="1"/>
</dbReference>
<evidence type="ECO:0000313" key="2">
    <source>
        <dbReference type="EMBL" id="AZS13230.1"/>
    </source>
</evidence>
<proteinExistence type="predicted"/>
<dbReference type="RefSeq" id="WP_126994703.1">
    <property type="nucleotide sequence ID" value="NZ_CP034346.1"/>
</dbReference>
<dbReference type="KEGG" id="plut:EI981_01170"/>
<dbReference type="PANTHER" id="PTHR43236">
    <property type="entry name" value="ANTITOXIN HIGA1"/>
    <property type="match status" value="1"/>
</dbReference>
<evidence type="ECO:0000259" key="1">
    <source>
        <dbReference type="Pfam" id="PF06114"/>
    </source>
</evidence>
<reference evidence="3" key="1">
    <citation type="submission" date="2018-12" db="EMBL/GenBank/DDBJ databases">
        <title>Complete genome sequence of Paenibacillus sp. MBLB1234.</title>
        <authorList>
            <person name="Nam Y.-D."/>
            <person name="Kang J."/>
            <person name="Chung W.-H."/>
            <person name="Park Y.S."/>
        </authorList>
    </citation>
    <scope>NUCLEOTIDE SEQUENCE [LARGE SCALE GENOMIC DNA]</scope>
    <source>
        <strain evidence="3">MBLB1234</strain>
    </source>
</reference>
<dbReference type="EMBL" id="CP034346">
    <property type="protein sequence ID" value="AZS13230.1"/>
    <property type="molecule type" value="Genomic_DNA"/>
</dbReference>
<evidence type="ECO:0000313" key="3">
    <source>
        <dbReference type="Proteomes" id="UP000270678"/>
    </source>
</evidence>
<organism evidence="2 3">
    <name type="scientific">Paenibacillus lutimineralis</name>
    <dbReference type="NCBI Taxonomy" id="2707005"/>
    <lineage>
        <taxon>Bacteria</taxon>
        <taxon>Bacillati</taxon>
        <taxon>Bacillota</taxon>
        <taxon>Bacilli</taxon>
        <taxon>Bacillales</taxon>
        <taxon>Paenibacillaceae</taxon>
        <taxon>Paenibacillus</taxon>
    </lineage>
</organism>
<dbReference type="InterPro" id="IPR010359">
    <property type="entry name" value="IrrE_HExxH"/>
</dbReference>
<dbReference type="Proteomes" id="UP000270678">
    <property type="component" value="Chromosome"/>
</dbReference>